<keyword evidence="5 10" id="KW-0732">Signal</keyword>
<comment type="function">
    <text evidence="10">Chitosanase catalyzing the endo-type cleavage of chitosan, the deacylated form of chitin. Chitosanase may be crucial in the degradation of the deacetylated portion of chitin in the fungal cell wall.</text>
</comment>
<evidence type="ECO:0000256" key="6">
    <source>
        <dbReference type="ARBA" id="ARBA00022801"/>
    </source>
</evidence>
<comment type="similarity">
    <text evidence="3 10">Belongs to the glycosyl hydrolase 75 family.</text>
</comment>
<dbReference type="GO" id="GO:0000272">
    <property type="term" value="P:polysaccharide catabolic process"/>
    <property type="evidence" value="ECO:0007669"/>
    <property type="project" value="UniProtKB-KW"/>
</dbReference>
<keyword evidence="4" id="KW-0964">Secreted</keyword>
<organism evidence="11 12">
    <name type="scientific">Phialocephala subalpina</name>
    <dbReference type="NCBI Taxonomy" id="576137"/>
    <lineage>
        <taxon>Eukaryota</taxon>
        <taxon>Fungi</taxon>
        <taxon>Dikarya</taxon>
        <taxon>Ascomycota</taxon>
        <taxon>Pezizomycotina</taxon>
        <taxon>Leotiomycetes</taxon>
        <taxon>Helotiales</taxon>
        <taxon>Mollisiaceae</taxon>
        <taxon>Phialocephala</taxon>
        <taxon>Phialocephala fortinii species complex</taxon>
    </lineage>
</organism>
<keyword evidence="6 10" id="KW-0378">Hydrolase</keyword>
<dbReference type="EMBL" id="FJOG01000088">
    <property type="protein sequence ID" value="CZR69984.1"/>
    <property type="molecule type" value="Genomic_DNA"/>
</dbReference>
<dbReference type="Proteomes" id="UP000184330">
    <property type="component" value="Unassembled WGS sequence"/>
</dbReference>
<accession>A0A1L7XYA4</accession>
<reference evidence="11 12" key="1">
    <citation type="submission" date="2016-03" db="EMBL/GenBank/DDBJ databases">
        <authorList>
            <person name="Ploux O."/>
        </authorList>
    </citation>
    <scope>NUCLEOTIDE SEQUENCE [LARGE SCALE GENOMIC DNA]</scope>
    <source>
        <strain evidence="11 12">UAMH 11012</strain>
    </source>
</reference>
<gene>
    <name evidence="11" type="ORF">PAC_19885</name>
</gene>
<evidence type="ECO:0000313" key="11">
    <source>
        <dbReference type="EMBL" id="CZR69984.1"/>
    </source>
</evidence>
<dbReference type="Pfam" id="PF07335">
    <property type="entry name" value="Glyco_hydro_75"/>
    <property type="match status" value="1"/>
</dbReference>
<comment type="catalytic activity">
    <reaction evidence="1 10">
        <text>Endohydrolysis of beta-(1-&gt;4)-linkages between D-glucosamine residues in a partly acetylated chitosan.</text>
        <dbReference type="EC" id="3.2.1.132"/>
    </reaction>
</comment>
<dbReference type="GO" id="GO:0016977">
    <property type="term" value="F:chitosanase activity"/>
    <property type="evidence" value="ECO:0007669"/>
    <property type="project" value="UniProtKB-EC"/>
</dbReference>
<feature type="chain" id="PRO_5011825864" description="Endo-chitosanase" evidence="10">
    <location>
        <begin position="19"/>
        <end position="299"/>
    </location>
</feature>
<evidence type="ECO:0000256" key="2">
    <source>
        <dbReference type="ARBA" id="ARBA00004613"/>
    </source>
</evidence>
<evidence type="ECO:0000256" key="9">
    <source>
        <dbReference type="ARBA" id="ARBA00023326"/>
    </source>
</evidence>
<dbReference type="InterPro" id="IPR009939">
    <property type="entry name" value="Chitosanase_fungal"/>
</dbReference>
<evidence type="ECO:0000256" key="10">
    <source>
        <dbReference type="RuleBase" id="RU361208"/>
    </source>
</evidence>
<dbReference type="PANTHER" id="PTHR42061">
    <property type="entry name" value="ENDO-CHITOSANASE"/>
    <property type="match status" value="1"/>
</dbReference>
<evidence type="ECO:0000256" key="1">
    <source>
        <dbReference type="ARBA" id="ARBA00000405"/>
    </source>
</evidence>
<keyword evidence="9 10" id="KW-0624">Polysaccharide degradation</keyword>
<keyword evidence="12" id="KW-1185">Reference proteome</keyword>
<protein>
    <recommendedName>
        <fullName evidence="10">Endo-chitosanase</fullName>
        <ecNumber evidence="10">3.2.1.132</ecNumber>
    </recommendedName>
</protein>
<name>A0A1L7XYA4_9HELO</name>
<keyword evidence="8 10" id="KW-0326">Glycosidase</keyword>
<evidence type="ECO:0000313" key="12">
    <source>
        <dbReference type="Proteomes" id="UP000184330"/>
    </source>
</evidence>
<dbReference type="OrthoDB" id="4756206at2759"/>
<feature type="signal peptide" evidence="10">
    <location>
        <begin position="1"/>
        <end position="18"/>
    </location>
</feature>
<dbReference type="GO" id="GO:0005576">
    <property type="term" value="C:extracellular region"/>
    <property type="evidence" value="ECO:0007669"/>
    <property type="project" value="UniProtKB-SubCell"/>
</dbReference>
<sequence>MRSSHLLLASLAIQSSVARDVPTNIKNFYNSIKSAGSCSNKLQTGFYATDDGPNSRSFSYCGDHLSSSSVIYLQGTSGSLADMDIDCDGVQNGPGNDGRCGSSSDTQSQTSFMDTVASYGQGVSDLNAFVHPYVVFGNVGSKAGYVNFDPRSVGVQPLSLMAVVCGDKMFYGIWGDENGDDGPKPMIGEASISMATLCFGTSVNGNNGHTQTDVLYIAFTGNDAVPGTSAKWNAGSVNEFESSIQALGDKLIQRIGGGTVSTTPPTSTSPPAARCASCKTADDCDGSLTCIGGKCGGCT</sequence>
<dbReference type="STRING" id="576137.A0A1L7XYA4"/>
<dbReference type="AlphaFoldDB" id="A0A1L7XYA4"/>
<evidence type="ECO:0000256" key="4">
    <source>
        <dbReference type="ARBA" id="ARBA00022525"/>
    </source>
</evidence>
<evidence type="ECO:0000256" key="5">
    <source>
        <dbReference type="ARBA" id="ARBA00022729"/>
    </source>
</evidence>
<comment type="subcellular location">
    <subcellularLocation>
        <location evidence="2 10">Secreted</location>
    </subcellularLocation>
</comment>
<dbReference type="EC" id="3.2.1.132" evidence="10"/>
<proteinExistence type="inferred from homology"/>
<evidence type="ECO:0000256" key="8">
    <source>
        <dbReference type="ARBA" id="ARBA00023295"/>
    </source>
</evidence>
<evidence type="ECO:0000256" key="7">
    <source>
        <dbReference type="ARBA" id="ARBA00023277"/>
    </source>
</evidence>
<dbReference type="PANTHER" id="PTHR42061:SF6">
    <property type="entry name" value="ENDO-CHITOSANASE"/>
    <property type="match status" value="1"/>
</dbReference>
<keyword evidence="7" id="KW-0119">Carbohydrate metabolism</keyword>
<evidence type="ECO:0000256" key="3">
    <source>
        <dbReference type="ARBA" id="ARBA00007799"/>
    </source>
</evidence>